<dbReference type="Pfam" id="PF01594">
    <property type="entry name" value="AI-2E_transport"/>
    <property type="match status" value="1"/>
</dbReference>
<protein>
    <submittedName>
        <fullName evidence="7">Sporulation integral membrane protein YtvI</fullName>
    </submittedName>
</protein>
<dbReference type="InterPro" id="IPR014227">
    <property type="entry name" value="YtvI-like"/>
</dbReference>
<evidence type="ECO:0000313" key="7">
    <source>
        <dbReference type="EMBL" id="MBM7633669.1"/>
    </source>
</evidence>
<keyword evidence="8" id="KW-1185">Reference proteome</keyword>
<evidence type="ECO:0000256" key="5">
    <source>
        <dbReference type="ARBA" id="ARBA00023136"/>
    </source>
</evidence>
<evidence type="ECO:0000256" key="3">
    <source>
        <dbReference type="ARBA" id="ARBA00022692"/>
    </source>
</evidence>
<feature type="transmembrane region" description="Helical" evidence="6">
    <location>
        <begin position="62"/>
        <end position="82"/>
    </location>
</feature>
<evidence type="ECO:0000256" key="6">
    <source>
        <dbReference type="SAM" id="Phobius"/>
    </source>
</evidence>
<dbReference type="PANTHER" id="PTHR21716">
    <property type="entry name" value="TRANSMEMBRANE PROTEIN"/>
    <property type="match status" value="1"/>
</dbReference>
<sequence>MLTKTLVKRILIIIALILIGLFVYYNFSAFMPLLLALLTAMIFEPFVRFFKKQLKTEKRLLPVTIVFLLFVAISAIGLYFAVTSLMRSIVSWSQQLPQYALELQRFANDLIIQFNQLLRDLPQGYQIARELERLSEDAIDFALSITTNLVGLLGSFLSAIPNMLFVVLIYLITLFLFSLDLPRLLGNFFNFFKTETSEKLRFVFHRMGRVFLGWWKAQFILSLGVFILTYISLLYISPGSAFILSLIIWVVDIIPLYVGPALVLVPWGLLAMILGDVTMGIQLNILALVLLIIRRILEPKVLGDSIGMNALPTVLSMYFGFVFFGVMGLILGPFVYMAILSAKEAGLFQINLKEDQPKEEPTPAQKE</sequence>
<reference evidence="7 8" key="1">
    <citation type="submission" date="2021-01" db="EMBL/GenBank/DDBJ databases">
        <title>Genomic Encyclopedia of Type Strains, Phase IV (KMG-IV): sequencing the most valuable type-strain genomes for metagenomic binning, comparative biology and taxonomic classification.</title>
        <authorList>
            <person name="Goeker M."/>
        </authorList>
    </citation>
    <scope>NUCLEOTIDE SEQUENCE [LARGE SCALE GENOMIC DNA]</scope>
    <source>
        <strain evidence="7 8">DSM 25540</strain>
    </source>
</reference>
<evidence type="ECO:0000256" key="4">
    <source>
        <dbReference type="ARBA" id="ARBA00022989"/>
    </source>
</evidence>
<comment type="subcellular location">
    <subcellularLocation>
        <location evidence="1">Membrane</location>
        <topology evidence="1">Multi-pass membrane protein</topology>
    </subcellularLocation>
</comment>
<name>A0ABS2PE21_9BACL</name>
<feature type="transmembrane region" description="Helical" evidence="6">
    <location>
        <begin position="242"/>
        <end position="265"/>
    </location>
</feature>
<dbReference type="PANTHER" id="PTHR21716:SF68">
    <property type="entry name" value="TRANSPORT PROTEIN YTVI-RELATED"/>
    <property type="match status" value="1"/>
</dbReference>
<comment type="caution">
    <text evidence="7">The sequence shown here is derived from an EMBL/GenBank/DDBJ whole genome shotgun (WGS) entry which is preliminary data.</text>
</comment>
<feature type="transmembrane region" description="Helical" evidence="6">
    <location>
        <begin position="7"/>
        <end position="27"/>
    </location>
</feature>
<dbReference type="InterPro" id="IPR002549">
    <property type="entry name" value="AI-2E-like"/>
</dbReference>
<dbReference type="RefSeq" id="WP_042413603.1">
    <property type="nucleotide sequence ID" value="NZ_JAFBEC010000008.1"/>
</dbReference>
<feature type="transmembrane region" description="Helical" evidence="6">
    <location>
        <begin position="159"/>
        <end position="179"/>
    </location>
</feature>
<evidence type="ECO:0000256" key="1">
    <source>
        <dbReference type="ARBA" id="ARBA00004141"/>
    </source>
</evidence>
<proteinExistence type="inferred from homology"/>
<evidence type="ECO:0000313" key="8">
    <source>
        <dbReference type="Proteomes" id="UP000741863"/>
    </source>
</evidence>
<dbReference type="Proteomes" id="UP000741863">
    <property type="component" value="Unassembled WGS sequence"/>
</dbReference>
<keyword evidence="4 6" id="KW-1133">Transmembrane helix</keyword>
<organism evidence="7 8">
    <name type="scientific">Geomicrobium sediminis</name>
    <dbReference type="NCBI Taxonomy" id="1347788"/>
    <lineage>
        <taxon>Bacteria</taxon>
        <taxon>Bacillati</taxon>
        <taxon>Bacillota</taxon>
        <taxon>Bacilli</taxon>
        <taxon>Bacillales</taxon>
        <taxon>Geomicrobium</taxon>
    </lineage>
</organism>
<dbReference type="EMBL" id="JAFBEC010000008">
    <property type="protein sequence ID" value="MBM7633669.1"/>
    <property type="molecule type" value="Genomic_DNA"/>
</dbReference>
<evidence type="ECO:0000256" key="2">
    <source>
        <dbReference type="ARBA" id="ARBA00009773"/>
    </source>
</evidence>
<feature type="transmembrane region" description="Helical" evidence="6">
    <location>
        <begin position="214"/>
        <end position="236"/>
    </location>
</feature>
<keyword evidence="3 6" id="KW-0812">Transmembrane</keyword>
<feature type="transmembrane region" description="Helical" evidence="6">
    <location>
        <begin position="33"/>
        <end position="50"/>
    </location>
</feature>
<accession>A0ABS2PE21</accession>
<gene>
    <name evidence="7" type="ORF">JOD17_002765</name>
</gene>
<feature type="transmembrane region" description="Helical" evidence="6">
    <location>
        <begin position="317"/>
        <end position="339"/>
    </location>
</feature>
<comment type="similarity">
    <text evidence="2">Belongs to the autoinducer-2 exporter (AI-2E) (TC 2.A.86) family.</text>
</comment>
<feature type="transmembrane region" description="Helical" evidence="6">
    <location>
        <begin position="277"/>
        <end position="297"/>
    </location>
</feature>
<dbReference type="NCBIfam" id="TIGR02872">
    <property type="entry name" value="spore_ytvI"/>
    <property type="match status" value="1"/>
</dbReference>
<keyword evidence="5 6" id="KW-0472">Membrane</keyword>